<accession>A0AAW1XAD0</accession>
<dbReference type="SUPFAM" id="SSF55008">
    <property type="entry name" value="HMA, heavy metal-associated domain"/>
    <property type="match status" value="1"/>
</dbReference>
<organism evidence="8 9">
    <name type="scientific">Rubus argutus</name>
    <name type="common">Southern blackberry</name>
    <dbReference type="NCBI Taxonomy" id="59490"/>
    <lineage>
        <taxon>Eukaryota</taxon>
        <taxon>Viridiplantae</taxon>
        <taxon>Streptophyta</taxon>
        <taxon>Embryophyta</taxon>
        <taxon>Tracheophyta</taxon>
        <taxon>Spermatophyta</taxon>
        <taxon>Magnoliopsida</taxon>
        <taxon>eudicotyledons</taxon>
        <taxon>Gunneridae</taxon>
        <taxon>Pentapetalae</taxon>
        <taxon>rosids</taxon>
        <taxon>fabids</taxon>
        <taxon>Rosales</taxon>
        <taxon>Rosaceae</taxon>
        <taxon>Rosoideae</taxon>
        <taxon>Rosoideae incertae sedis</taxon>
        <taxon>Rubus</taxon>
    </lineage>
</organism>
<dbReference type="InterPro" id="IPR036163">
    <property type="entry name" value="HMA_dom_sf"/>
</dbReference>
<name>A0AAW1XAD0_RUBAR</name>
<dbReference type="Pfam" id="PF00403">
    <property type="entry name" value="HMA"/>
    <property type="match status" value="1"/>
</dbReference>
<evidence type="ECO:0000256" key="2">
    <source>
        <dbReference type="ARBA" id="ARBA00022723"/>
    </source>
</evidence>
<dbReference type="Proteomes" id="UP001457282">
    <property type="component" value="Unassembled WGS sequence"/>
</dbReference>
<feature type="compositionally biased region" description="Low complexity" evidence="6">
    <location>
        <begin position="78"/>
        <end position="97"/>
    </location>
</feature>
<evidence type="ECO:0000259" key="7">
    <source>
        <dbReference type="PROSITE" id="PS50846"/>
    </source>
</evidence>
<dbReference type="PANTHER" id="PTHR45868">
    <property type="entry name" value="HEAVY METAL-ASSOCIATED ISOPRENYLATED PLANT PROTEIN 33-RELATED"/>
    <property type="match status" value="1"/>
</dbReference>
<sequence>MSKEEFLKIQKCVLKVNIHCDGCKHKVKKILQRIDGVFTTDIDSEQGKVTVSGNVDPSVLIKKLAKSGKHAELWGAPKANNNNQNQNQNQNQANQKNMQVDNGKGGNNKGQNNQKGGGGGTTISLRVDSRARTHNSSNNKFSSSNCSNNFSSFSK</sequence>
<evidence type="ECO:0000256" key="1">
    <source>
        <dbReference type="ARBA" id="ARBA00022481"/>
    </source>
</evidence>
<proteinExistence type="inferred from homology"/>
<dbReference type="GO" id="GO:0046872">
    <property type="term" value="F:metal ion binding"/>
    <property type="evidence" value="ECO:0007669"/>
    <property type="project" value="UniProtKB-KW"/>
</dbReference>
<feature type="compositionally biased region" description="Low complexity" evidence="6">
    <location>
        <begin position="135"/>
        <end position="155"/>
    </location>
</feature>
<keyword evidence="2" id="KW-0479">Metal-binding</keyword>
<feature type="region of interest" description="Disordered" evidence="6">
    <location>
        <begin position="71"/>
        <end position="155"/>
    </location>
</feature>
<dbReference type="InterPro" id="IPR006121">
    <property type="entry name" value="HMA_dom"/>
</dbReference>
<dbReference type="CDD" id="cd00371">
    <property type="entry name" value="HMA"/>
    <property type="match status" value="1"/>
</dbReference>
<gene>
    <name evidence="8" type="ORF">M0R45_020667</name>
</gene>
<keyword evidence="9" id="KW-1185">Reference proteome</keyword>
<dbReference type="FunFam" id="3.30.70.100:FF:000008">
    <property type="entry name" value="Copper transport protein ATOX1"/>
    <property type="match status" value="1"/>
</dbReference>
<evidence type="ECO:0000256" key="3">
    <source>
        <dbReference type="ARBA" id="ARBA00023288"/>
    </source>
</evidence>
<dbReference type="AlphaFoldDB" id="A0AAW1XAD0"/>
<evidence type="ECO:0000313" key="8">
    <source>
        <dbReference type="EMBL" id="KAK9933469.1"/>
    </source>
</evidence>
<comment type="caution">
    <text evidence="8">The sequence shown here is derived from an EMBL/GenBank/DDBJ whole genome shotgun (WGS) entry which is preliminary data.</text>
</comment>
<feature type="domain" description="HMA" evidence="7">
    <location>
        <begin position="9"/>
        <end position="72"/>
    </location>
</feature>
<evidence type="ECO:0000256" key="6">
    <source>
        <dbReference type="SAM" id="MobiDB-lite"/>
    </source>
</evidence>
<evidence type="ECO:0000256" key="5">
    <source>
        <dbReference type="ARBA" id="ARBA00024045"/>
    </source>
</evidence>
<keyword evidence="3" id="KW-0449">Lipoprotein</keyword>
<dbReference type="PANTHER" id="PTHR45868:SF74">
    <property type="entry name" value="HEAVY METAL-ASSOCIATED ISOPRENYLATED PLANT PROTEIN 33"/>
    <property type="match status" value="1"/>
</dbReference>
<keyword evidence="1" id="KW-0488">Methylation</keyword>
<dbReference type="Gene3D" id="3.30.70.100">
    <property type="match status" value="1"/>
</dbReference>
<evidence type="ECO:0000256" key="4">
    <source>
        <dbReference type="ARBA" id="ARBA00023289"/>
    </source>
</evidence>
<dbReference type="EMBL" id="JBEDUW010000004">
    <property type="protein sequence ID" value="KAK9933469.1"/>
    <property type="molecule type" value="Genomic_DNA"/>
</dbReference>
<keyword evidence="4" id="KW-0636">Prenylation</keyword>
<dbReference type="PROSITE" id="PS50846">
    <property type="entry name" value="HMA_2"/>
    <property type="match status" value="1"/>
</dbReference>
<reference evidence="8 9" key="1">
    <citation type="journal article" date="2023" name="G3 (Bethesda)">
        <title>A chromosome-length genome assembly and annotation of blackberry (Rubus argutus, cv. 'Hillquist').</title>
        <authorList>
            <person name="Bruna T."/>
            <person name="Aryal R."/>
            <person name="Dudchenko O."/>
            <person name="Sargent D.J."/>
            <person name="Mead D."/>
            <person name="Buti M."/>
            <person name="Cavallini A."/>
            <person name="Hytonen T."/>
            <person name="Andres J."/>
            <person name="Pham M."/>
            <person name="Weisz D."/>
            <person name="Mascagni F."/>
            <person name="Usai G."/>
            <person name="Natali L."/>
            <person name="Bassil N."/>
            <person name="Fernandez G.E."/>
            <person name="Lomsadze A."/>
            <person name="Armour M."/>
            <person name="Olukolu B."/>
            <person name="Poorten T."/>
            <person name="Britton C."/>
            <person name="Davik J."/>
            <person name="Ashrafi H."/>
            <person name="Aiden E.L."/>
            <person name="Borodovsky M."/>
            <person name="Worthington M."/>
        </authorList>
    </citation>
    <scope>NUCLEOTIDE SEQUENCE [LARGE SCALE GENOMIC DNA]</scope>
    <source>
        <strain evidence="8">PI 553951</strain>
    </source>
</reference>
<protein>
    <recommendedName>
        <fullName evidence="7">HMA domain-containing protein</fullName>
    </recommendedName>
</protein>
<comment type="similarity">
    <text evidence="5">Belongs to the HIPP family.</text>
</comment>
<evidence type="ECO:0000313" key="9">
    <source>
        <dbReference type="Proteomes" id="UP001457282"/>
    </source>
</evidence>